<evidence type="ECO:0000256" key="8">
    <source>
        <dbReference type="ARBA" id="ARBA00023136"/>
    </source>
</evidence>
<dbReference type="Pfam" id="PF07219">
    <property type="entry name" value="HemY_N"/>
    <property type="match status" value="1"/>
</dbReference>
<feature type="domain" description="HemY N-terminal" evidence="12">
    <location>
        <begin position="29"/>
        <end position="112"/>
    </location>
</feature>
<dbReference type="Proteomes" id="UP000011547">
    <property type="component" value="Chromosome"/>
</dbReference>
<keyword evidence="14" id="KW-1185">Reference proteome</keyword>
<feature type="transmembrane region" description="Helical" evidence="11">
    <location>
        <begin position="7"/>
        <end position="24"/>
    </location>
</feature>
<keyword evidence="4" id="KW-1003">Cell membrane</keyword>
<comment type="function">
    <text evidence="1">Involved in a late step of protoheme IX synthesis.</text>
</comment>
<evidence type="ECO:0000256" key="6">
    <source>
        <dbReference type="ARBA" id="ARBA00022692"/>
    </source>
</evidence>
<feature type="repeat" description="TPR" evidence="10">
    <location>
        <begin position="368"/>
        <end position="401"/>
    </location>
</feature>
<dbReference type="GO" id="GO:0006779">
    <property type="term" value="P:porphyrin-containing compound biosynthetic process"/>
    <property type="evidence" value="ECO:0007669"/>
    <property type="project" value="UniProtKB-KW"/>
</dbReference>
<sequence length="467" mass="55071">MRYYFRVFLIAFFAIITAIFLQKYDKHSILFIVDSWRIKMSVATAVFVLLVLFFILLFIFKFILFLCSLSTRITNWIHRLKSKKYDKQLNKGLIFFLEDKHKESNQIFSKLGSNLFDNKDKLLSFLFYSKSSFLIGDYDKCLENLDYALLYINDNPVFIEAILIIKTKALLAKNLPNEASVVLLDLNKLVGENDLNALHISLNIEIALKNNKKVIEIARFLLNANYLTAAYLTEIIDEVGSQLIKDNVNNHDLCHDLWKFFKPQERLLSKISLAFSNFLISLHDYEEADKILYKSMQNSLQVELLHQYVNSCDYQHIPLKIKKMEMLLERNKENTDLLNSLGILCLRYKLWGQAEFYFLKSINIKNTSYINLLIGNLYYHLSRIEEAIEYWNKAIEVCGYRVSFMEQEFSRHSENMNIKDSDLMFKENNLTKIFQEEYFDSAPFPDYVFDDTLEQVELDSKNENKNQ</sequence>
<evidence type="ECO:0000313" key="13">
    <source>
        <dbReference type="EMBL" id="AGF46769.1"/>
    </source>
</evidence>
<evidence type="ECO:0000259" key="12">
    <source>
        <dbReference type="Pfam" id="PF07219"/>
    </source>
</evidence>
<evidence type="ECO:0000256" key="4">
    <source>
        <dbReference type="ARBA" id="ARBA00022475"/>
    </source>
</evidence>
<dbReference type="RefSeq" id="WP_015396180.1">
    <property type="nucleotide sequence ID" value="NC_020294.1"/>
</dbReference>
<evidence type="ECO:0000256" key="2">
    <source>
        <dbReference type="ARBA" id="ARBA00004429"/>
    </source>
</evidence>
<comment type="subcellular location">
    <subcellularLocation>
        <location evidence="2">Cell inner membrane</location>
        <topology evidence="2">Multi-pass membrane protein</topology>
    </subcellularLocation>
</comment>
<keyword evidence="8 11" id="KW-0472">Membrane</keyword>
<dbReference type="KEGG" id="kde:CDSE_0449"/>
<dbReference type="GO" id="GO:0042168">
    <property type="term" value="P:heme metabolic process"/>
    <property type="evidence" value="ECO:0007669"/>
    <property type="project" value="InterPro"/>
</dbReference>
<dbReference type="Gene3D" id="1.25.40.10">
    <property type="entry name" value="Tetratricopeptide repeat domain"/>
    <property type="match status" value="1"/>
</dbReference>
<protein>
    <submittedName>
        <fullName evidence="13">HemY protein</fullName>
    </submittedName>
</protein>
<keyword evidence="7 11" id="KW-1133">Transmembrane helix</keyword>
<evidence type="ECO:0000256" key="3">
    <source>
        <dbReference type="ARBA" id="ARBA00004744"/>
    </source>
</evidence>
<dbReference type="STRING" id="1208919.CDSE_0449"/>
<dbReference type="NCBIfam" id="TIGR00540">
    <property type="entry name" value="TPR_hemY_coli"/>
    <property type="match status" value="1"/>
</dbReference>
<proteinExistence type="predicted"/>
<accession>M1LU12</accession>
<dbReference type="InterPro" id="IPR019734">
    <property type="entry name" value="TPR_rpt"/>
</dbReference>
<organism evidence="13 14">
    <name type="scientific">Candidatus Kinetoplastidibacterium desouzai TCC079E</name>
    <dbReference type="NCBI Taxonomy" id="1208919"/>
    <lineage>
        <taxon>Bacteria</taxon>
        <taxon>Pseudomonadati</taxon>
        <taxon>Pseudomonadota</taxon>
        <taxon>Betaproteobacteria</taxon>
        <taxon>Candidatus Kinetoplastidibacterium</taxon>
    </lineage>
</organism>
<dbReference type="OrthoDB" id="7053339at2"/>
<keyword evidence="5" id="KW-0997">Cell inner membrane</keyword>
<dbReference type="EMBL" id="CP003803">
    <property type="protein sequence ID" value="AGF46769.1"/>
    <property type="molecule type" value="Genomic_DNA"/>
</dbReference>
<comment type="pathway">
    <text evidence="3">Porphyrin-containing compound metabolism; protoheme biosynthesis.</text>
</comment>
<keyword evidence="6 11" id="KW-0812">Transmembrane</keyword>
<keyword evidence="10" id="KW-0802">TPR repeat</keyword>
<reference evidence="13 14" key="1">
    <citation type="journal article" date="2013" name="Genome Biol. Evol.">
        <title>Genome evolution and phylogenomic analysis of candidatus kinetoplastibacterium, the betaproteobacterial endosymbionts of strigomonas and angomonas.</title>
        <authorList>
            <person name="Alves J.M."/>
            <person name="Serrano M.G."/>
            <person name="Maia da Silva F."/>
            <person name="Voegtly L.J."/>
            <person name="Matveyev A.V."/>
            <person name="Teixeira M.M."/>
            <person name="Camargo E.P."/>
            <person name="Buck G.A."/>
        </authorList>
    </citation>
    <scope>NUCLEOTIDE SEQUENCE [LARGE SCALE GENOMIC DNA]</scope>
    <source>
        <strain evidence="13 14">TCC079E</strain>
    </source>
</reference>
<dbReference type="InterPro" id="IPR005254">
    <property type="entry name" value="Heme_biosyn_assoc_TPR_pro"/>
</dbReference>
<dbReference type="PATRIC" id="fig|1208919.3.peg.207"/>
<dbReference type="eggNOG" id="COG3071">
    <property type="taxonomic scope" value="Bacteria"/>
</dbReference>
<dbReference type="InterPro" id="IPR011990">
    <property type="entry name" value="TPR-like_helical_dom_sf"/>
</dbReference>
<evidence type="ECO:0000313" key="14">
    <source>
        <dbReference type="Proteomes" id="UP000011547"/>
    </source>
</evidence>
<dbReference type="HOGENOM" id="CLU_037501_0_0_4"/>
<evidence type="ECO:0000256" key="9">
    <source>
        <dbReference type="ARBA" id="ARBA00023244"/>
    </source>
</evidence>
<keyword evidence="9" id="KW-0627">Porphyrin biosynthesis</keyword>
<name>M1LU12_9PROT</name>
<feature type="transmembrane region" description="Helical" evidence="11">
    <location>
        <begin position="44"/>
        <end position="69"/>
    </location>
</feature>
<evidence type="ECO:0000256" key="1">
    <source>
        <dbReference type="ARBA" id="ARBA00002962"/>
    </source>
</evidence>
<dbReference type="SUPFAM" id="SSF48452">
    <property type="entry name" value="TPR-like"/>
    <property type="match status" value="1"/>
</dbReference>
<dbReference type="InterPro" id="IPR010817">
    <property type="entry name" value="HemY_N"/>
</dbReference>
<gene>
    <name evidence="13" type="ORF">CDSE_0449</name>
</gene>
<dbReference type="AlphaFoldDB" id="M1LU12"/>
<evidence type="ECO:0000256" key="5">
    <source>
        <dbReference type="ARBA" id="ARBA00022519"/>
    </source>
</evidence>
<dbReference type="UniPathway" id="UPA00252"/>
<evidence type="ECO:0000256" key="11">
    <source>
        <dbReference type="SAM" id="Phobius"/>
    </source>
</evidence>
<evidence type="ECO:0000256" key="10">
    <source>
        <dbReference type="PROSITE-ProRule" id="PRU00339"/>
    </source>
</evidence>
<evidence type="ECO:0000256" key="7">
    <source>
        <dbReference type="ARBA" id="ARBA00022989"/>
    </source>
</evidence>
<dbReference type="PROSITE" id="PS50005">
    <property type="entry name" value="TPR"/>
    <property type="match status" value="1"/>
</dbReference>
<dbReference type="GO" id="GO:0005886">
    <property type="term" value="C:plasma membrane"/>
    <property type="evidence" value="ECO:0007669"/>
    <property type="project" value="UniProtKB-SubCell"/>
</dbReference>